<evidence type="ECO:0000259" key="2">
    <source>
        <dbReference type="PROSITE" id="PS51857"/>
    </source>
</evidence>
<dbReference type="InterPro" id="IPR003489">
    <property type="entry name" value="RHF/RaiA"/>
</dbReference>
<dbReference type="PROSITE" id="PS51857">
    <property type="entry name" value="CSD_2"/>
    <property type="match status" value="1"/>
</dbReference>
<dbReference type="AlphaFoldDB" id="A0A501PFI5"/>
<dbReference type="SUPFAM" id="SSF50249">
    <property type="entry name" value="Nucleic acid-binding proteins"/>
    <property type="match status" value="1"/>
</dbReference>
<feature type="region of interest" description="Disordered" evidence="1">
    <location>
        <begin position="167"/>
        <end position="199"/>
    </location>
</feature>
<dbReference type="InterPro" id="IPR002059">
    <property type="entry name" value="CSP_DNA-bd"/>
</dbReference>
<dbReference type="InterPro" id="IPR036567">
    <property type="entry name" value="RHF-like"/>
</dbReference>
<organism evidence="3 4">
    <name type="scientific">Emcibacter nanhaiensis</name>
    <dbReference type="NCBI Taxonomy" id="1505037"/>
    <lineage>
        <taxon>Bacteria</taxon>
        <taxon>Pseudomonadati</taxon>
        <taxon>Pseudomonadota</taxon>
        <taxon>Alphaproteobacteria</taxon>
        <taxon>Emcibacterales</taxon>
        <taxon>Emcibacteraceae</taxon>
        <taxon>Emcibacter</taxon>
    </lineage>
</organism>
<proteinExistence type="predicted"/>
<dbReference type="GO" id="GO:0003676">
    <property type="term" value="F:nucleic acid binding"/>
    <property type="evidence" value="ECO:0007669"/>
    <property type="project" value="InterPro"/>
</dbReference>
<dbReference type="GO" id="GO:0005829">
    <property type="term" value="C:cytosol"/>
    <property type="evidence" value="ECO:0007669"/>
    <property type="project" value="UniProtKB-ARBA"/>
</dbReference>
<dbReference type="InterPro" id="IPR011129">
    <property type="entry name" value="CSD"/>
</dbReference>
<reference evidence="4" key="1">
    <citation type="submission" date="2019-06" db="EMBL/GenBank/DDBJ databases">
        <title>The complete genome of Emcibacter congregatus ZYLT.</title>
        <authorList>
            <person name="Zhao Z."/>
        </authorList>
    </citation>
    <scope>NUCLEOTIDE SEQUENCE [LARGE SCALE GENOMIC DNA]</scope>
    <source>
        <strain evidence="4">MCCC 1A06723</strain>
    </source>
</reference>
<dbReference type="OrthoDB" id="9782252at2"/>
<dbReference type="SMART" id="SM00357">
    <property type="entry name" value="CSP"/>
    <property type="match status" value="1"/>
</dbReference>
<sequence>MEQPIQIVFDSLDASPAMEQQIKEKSTKLERFFRHMTDAKVIVSKNHKHHVKGNEFHVTIEVNVPGKKLVVSKAPGTHERHEELLPTLNDAFNAMARQLEEYARKLRGEIKHHEMPPQGRISKLLPEEGYGFISMTDGREIYFHRNSVIGEGFDALTEGCAVRVVVDSEESDQGPQASTVEATGELKFVDEPERQGSGR</sequence>
<feature type="domain" description="CSD" evidence="2">
    <location>
        <begin position="116"/>
        <end position="182"/>
    </location>
</feature>
<accession>A0A501PFI5</accession>
<dbReference type="Proteomes" id="UP000319148">
    <property type="component" value="Unassembled WGS sequence"/>
</dbReference>
<dbReference type="Gene3D" id="3.30.160.100">
    <property type="entry name" value="Ribosome hibernation promotion factor-like"/>
    <property type="match status" value="1"/>
</dbReference>
<dbReference type="InterPro" id="IPR012340">
    <property type="entry name" value="NA-bd_OB-fold"/>
</dbReference>
<evidence type="ECO:0000313" key="3">
    <source>
        <dbReference type="EMBL" id="TPD58945.1"/>
    </source>
</evidence>
<dbReference type="EMBL" id="VFIY01000016">
    <property type="protein sequence ID" value="TPD58945.1"/>
    <property type="molecule type" value="Genomic_DNA"/>
</dbReference>
<dbReference type="Pfam" id="PF00313">
    <property type="entry name" value="CSD"/>
    <property type="match status" value="1"/>
</dbReference>
<protein>
    <submittedName>
        <fullName evidence="3">HPF/RaiA family ribosome-associated protein</fullName>
    </submittedName>
</protein>
<dbReference type="SUPFAM" id="SSF69754">
    <property type="entry name" value="Ribosome binding protein Y (YfiA homologue)"/>
    <property type="match status" value="1"/>
</dbReference>
<dbReference type="RefSeq" id="WP_139941522.1">
    <property type="nucleotide sequence ID" value="NZ_JBHSYP010000002.1"/>
</dbReference>
<dbReference type="Gene3D" id="2.40.50.140">
    <property type="entry name" value="Nucleic acid-binding proteins"/>
    <property type="match status" value="1"/>
</dbReference>
<dbReference type="Pfam" id="PF02482">
    <property type="entry name" value="Ribosomal_S30AE"/>
    <property type="match status" value="1"/>
</dbReference>
<evidence type="ECO:0000313" key="4">
    <source>
        <dbReference type="Proteomes" id="UP000319148"/>
    </source>
</evidence>
<evidence type="ECO:0000256" key="1">
    <source>
        <dbReference type="SAM" id="MobiDB-lite"/>
    </source>
</evidence>
<feature type="compositionally biased region" description="Basic and acidic residues" evidence="1">
    <location>
        <begin position="187"/>
        <end position="199"/>
    </location>
</feature>
<comment type="caution">
    <text evidence="3">The sequence shown here is derived from an EMBL/GenBank/DDBJ whole genome shotgun (WGS) entry which is preliminary data.</text>
</comment>
<name>A0A501PFI5_9PROT</name>
<keyword evidence="4" id="KW-1185">Reference proteome</keyword>
<gene>
    <name evidence="3" type="ORF">FIV46_13775</name>
</gene>